<feature type="compositionally biased region" description="Basic and acidic residues" evidence="1">
    <location>
        <begin position="392"/>
        <end position="408"/>
    </location>
</feature>
<dbReference type="Gene3D" id="1.20.1260.20">
    <property type="entry name" value="PPE superfamily"/>
    <property type="match status" value="1"/>
</dbReference>
<dbReference type="OrthoDB" id="3638297at2"/>
<evidence type="ECO:0000313" key="3">
    <source>
        <dbReference type="Proteomes" id="UP000002791"/>
    </source>
</evidence>
<evidence type="ECO:0000256" key="1">
    <source>
        <dbReference type="SAM" id="MobiDB-lite"/>
    </source>
</evidence>
<organism evidence="2 3">
    <name type="scientific">Saccharomonospora cyanea NA-134</name>
    <dbReference type="NCBI Taxonomy" id="882082"/>
    <lineage>
        <taxon>Bacteria</taxon>
        <taxon>Bacillati</taxon>
        <taxon>Actinomycetota</taxon>
        <taxon>Actinomycetes</taxon>
        <taxon>Pseudonocardiales</taxon>
        <taxon>Pseudonocardiaceae</taxon>
        <taxon>Saccharomonospora</taxon>
    </lineage>
</organism>
<dbReference type="EMBL" id="CM001440">
    <property type="protein sequence ID" value="EHR59339.1"/>
    <property type="molecule type" value="Genomic_DNA"/>
</dbReference>
<dbReference type="RefSeq" id="WP_005453116.1">
    <property type="nucleotide sequence ID" value="NZ_CM001440.1"/>
</dbReference>
<feature type="compositionally biased region" description="Pro residues" evidence="1">
    <location>
        <begin position="314"/>
        <end position="324"/>
    </location>
</feature>
<feature type="compositionally biased region" description="Pro residues" evidence="1">
    <location>
        <begin position="335"/>
        <end position="345"/>
    </location>
</feature>
<feature type="compositionally biased region" description="Low complexity" evidence="1">
    <location>
        <begin position="370"/>
        <end position="382"/>
    </location>
</feature>
<dbReference type="eggNOG" id="ENOG5031VTB">
    <property type="taxonomic scope" value="Bacteria"/>
</dbReference>
<name>H5XEV7_9PSEU</name>
<protein>
    <submittedName>
        <fullName evidence="2">PPE family protein</fullName>
    </submittedName>
</protein>
<dbReference type="STRING" id="882082.SaccyDRAFT_0405"/>
<sequence>MTLERPLTAAEIYEQVTGGNGPGRLSAAAEAAGRLRQVLDDLTADVRAAAEETDRGWEGGAGSRAAVLAMPLALASETDGALLRSVDRTLTDQITAFAGARDSVVPVPPQPPVPTREDVVRDLLGGNSYRTSLDAYERAALNNVAAFRSYHQASTANSDALPARYSPLTTDGIGITRTGASGPALGDSGELQLVPVGRGPDSIELVESSDSTAGSASATSPERHSHPSNTSAGTASPSPAPSPERTDGTHAAAHTSQPTVTAPPPSPGDAQFGPSGRPGTHLPATQHAWTPAPTGTGSGPRNVPLRTGGTAPPSHGPATPPPNSPNANTPGRTPTTPPPGHPSPPGRGSGAGMVGGLGDHARGGTAPVPGTANGTAARGTTGLPMGAAARGGAEDKDRSRPDYLRNPDPEDTFSDPLPKTAPPVIGRTHQTHRGGTWRSN</sequence>
<keyword evidence="3" id="KW-1185">Reference proteome</keyword>
<gene>
    <name evidence="2" type="ORF">SaccyDRAFT_0405</name>
</gene>
<evidence type="ECO:0000313" key="2">
    <source>
        <dbReference type="EMBL" id="EHR59339.1"/>
    </source>
</evidence>
<dbReference type="InterPro" id="IPR038332">
    <property type="entry name" value="PPE_sf"/>
</dbReference>
<proteinExistence type="predicted"/>
<reference evidence="2 3" key="1">
    <citation type="submission" date="2011-11" db="EMBL/GenBank/DDBJ databases">
        <title>The Noncontiguous Finished sequence of Saccharomonospora cyanea NA-134.</title>
        <authorList>
            <consortium name="US DOE Joint Genome Institute"/>
            <person name="Lucas S."/>
            <person name="Han J."/>
            <person name="Lapidus A."/>
            <person name="Cheng J.-F."/>
            <person name="Goodwin L."/>
            <person name="Pitluck S."/>
            <person name="Peters L."/>
            <person name="Ovchinnikova G."/>
            <person name="Lu M."/>
            <person name="Detter J.C."/>
            <person name="Han C."/>
            <person name="Tapia R."/>
            <person name="Land M."/>
            <person name="Hauser L."/>
            <person name="Kyrpides N."/>
            <person name="Ivanova N."/>
            <person name="Pagani I."/>
            <person name="Brambilla E.-M."/>
            <person name="Klenk H.-P."/>
            <person name="Woyke T."/>
        </authorList>
    </citation>
    <scope>NUCLEOTIDE SEQUENCE [LARGE SCALE GENOMIC DNA]</scope>
    <source>
        <strain evidence="2 3">NA-134</strain>
    </source>
</reference>
<feature type="compositionally biased region" description="Low complexity" evidence="1">
    <location>
        <begin position="227"/>
        <end position="237"/>
    </location>
</feature>
<feature type="compositionally biased region" description="Low complexity" evidence="1">
    <location>
        <begin position="325"/>
        <end position="334"/>
    </location>
</feature>
<dbReference type="SUPFAM" id="SSF140459">
    <property type="entry name" value="PE/PPE dimer-like"/>
    <property type="match status" value="1"/>
</dbReference>
<feature type="compositionally biased region" description="Low complexity" evidence="1">
    <location>
        <begin position="208"/>
        <end position="220"/>
    </location>
</feature>
<feature type="compositionally biased region" description="Gly residues" evidence="1">
    <location>
        <begin position="347"/>
        <end position="358"/>
    </location>
</feature>
<dbReference type="Proteomes" id="UP000002791">
    <property type="component" value="Chromosome"/>
</dbReference>
<dbReference type="AlphaFoldDB" id="H5XEV7"/>
<accession>H5XEV7</accession>
<dbReference type="HOGENOM" id="CLU_684928_0_0_11"/>
<feature type="region of interest" description="Disordered" evidence="1">
    <location>
        <begin position="179"/>
        <end position="440"/>
    </location>
</feature>